<keyword evidence="3" id="KW-1185">Reference proteome</keyword>
<gene>
    <name evidence="2" type="ORF">K457DRAFT_18466</name>
</gene>
<feature type="compositionally biased region" description="Polar residues" evidence="1">
    <location>
        <begin position="69"/>
        <end position="79"/>
    </location>
</feature>
<organism evidence="2 3">
    <name type="scientific">Linnemannia elongata AG-77</name>
    <dbReference type="NCBI Taxonomy" id="1314771"/>
    <lineage>
        <taxon>Eukaryota</taxon>
        <taxon>Fungi</taxon>
        <taxon>Fungi incertae sedis</taxon>
        <taxon>Mucoromycota</taxon>
        <taxon>Mortierellomycotina</taxon>
        <taxon>Mortierellomycetes</taxon>
        <taxon>Mortierellales</taxon>
        <taxon>Mortierellaceae</taxon>
        <taxon>Linnemannia</taxon>
    </lineage>
</organism>
<dbReference type="EMBL" id="KV442037">
    <property type="protein sequence ID" value="OAQ30112.1"/>
    <property type="molecule type" value="Genomic_DNA"/>
</dbReference>
<name>A0A197JXR2_9FUNG</name>
<reference evidence="2 3" key="1">
    <citation type="submission" date="2016-05" db="EMBL/GenBank/DDBJ databases">
        <title>Genome sequencing reveals origins of a unique bacterial endosymbiosis in the earliest lineages of terrestrial Fungi.</title>
        <authorList>
            <consortium name="DOE Joint Genome Institute"/>
            <person name="Uehling J."/>
            <person name="Gryganskyi A."/>
            <person name="Hameed K."/>
            <person name="Tschaplinski T."/>
            <person name="Misztal P."/>
            <person name="Wu S."/>
            <person name="Desiro A."/>
            <person name="Vande Pol N."/>
            <person name="Du Z.-Y."/>
            <person name="Zienkiewicz A."/>
            <person name="Zienkiewicz K."/>
            <person name="Morin E."/>
            <person name="Tisserant E."/>
            <person name="Splivallo R."/>
            <person name="Hainaut M."/>
            <person name="Henrissat B."/>
            <person name="Ohm R."/>
            <person name="Kuo A."/>
            <person name="Yan J."/>
            <person name="Lipzen A."/>
            <person name="Nolan M."/>
            <person name="Labutti K."/>
            <person name="Barry K."/>
            <person name="Goldstein A."/>
            <person name="Labbe J."/>
            <person name="Schadt C."/>
            <person name="Tuskan G."/>
            <person name="Grigoriev I."/>
            <person name="Martin F."/>
            <person name="Vilgalys R."/>
            <person name="Bonito G."/>
        </authorList>
    </citation>
    <scope>NUCLEOTIDE SEQUENCE [LARGE SCALE GENOMIC DNA]</scope>
    <source>
        <strain evidence="2 3">AG-77</strain>
    </source>
</reference>
<accession>A0A197JXR2</accession>
<dbReference type="Proteomes" id="UP000078512">
    <property type="component" value="Unassembled WGS sequence"/>
</dbReference>
<protein>
    <submittedName>
        <fullName evidence="2">Uncharacterized protein</fullName>
    </submittedName>
</protein>
<feature type="compositionally biased region" description="Basic and acidic residues" evidence="1">
    <location>
        <begin position="50"/>
        <end position="62"/>
    </location>
</feature>
<evidence type="ECO:0000313" key="2">
    <source>
        <dbReference type="EMBL" id="OAQ30112.1"/>
    </source>
</evidence>
<feature type="compositionally biased region" description="Basic residues" evidence="1">
    <location>
        <begin position="87"/>
        <end position="98"/>
    </location>
</feature>
<evidence type="ECO:0000313" key="3">
    <source>
        <dbReference type="Proteomes" id="UP000078512"/>
    </source>
</evidence>
<feature type="region of interest" description="Disordered" evidence="1">
    <location>
        <begin position="1"/>
        <end position="132"/>
    </location>
</feature>
<feature type="compositionally biased region" description="Polar residues" evidence="1">
    <location>
        <begin position="21"/>
        <end position="43"/>
    </location>
</feature>
<evidence type="ECO:0000256" key="1">
    <source>
        <dbReference type="SAM" id="MobiDB-lite"/>
    </source>
</evidence>
<sequence length="132" mass="14141">MEDASCQGHGGTDLSGAPKDQQPTTAVAASTTNGTVMQATSSPVLVESSGRSDKIEEHKEGEVIEQGGDTPNASTQQTPEEGGIHQGSKRHKESKHGHYGGEQPPKKQKKRIDLVDPEEDLKNAQYFFDNGK</sequence>
<proteinExistence type="predicted"/>
<dbReference type="OrthoDB" id="10324717at2759"/>
<dbReference type="AlphaFoldDB" id="A0A197JXR2"/>